<gene>
    <name evidence="5" type="ORF">Fcan01_25118</name>
</gene>
<evidence type="ECO:0000313" key="6">
    <source>
        <dbReference type="Proteomes" id="UP000198287"/>
    </source>
</evidence>
<evidence type="ECO:0000256" key="1">
    <source>
        <dbReference type="ARBA" id="ARBA00005964"/>
    </source>
</evidence>
<dbReference type="SUPFAM" id="SSF53474">
    <property type="entry name" value="alpha/beta-Hydrolases"/>
    <property type="match status" value="1"/>
</dbReference>
<feature type="non-terminal residue" evidence="5">
    <location>
        <position position="1"/>
    </location>
</feature>
<keyword evidence="2" id="KW-0325">Glycoprotein</keyword>
<sequence>PLKPASRHPSLDDASLDMVAFSCAVTSPRRRGHCKTLTSKTTLVPVLLVLLTFLWTESHSASSSSSSPIVTTKYGPLKGVRLQFSSSSARHLDPVTAYLSIPYASPPINAYRFMPPVAPLPWRETRPATTPPPACPQRFPDISNRTRALETMTERRYLFLSKLIPHLANQSEDCLYLNFYVPTSPPDESRRDARYPMVLVIHGESWEWGSGNEFDGAALASLGNHIVVTFNYRLGPLGFLKTSNQQSNFGLLDVIAALHWVKENADSFSGDKNRITLLGYRTGAVVANLLLVAQIAKGLFQRAVLISGSVLSPWALQRRPEDVAKQLSTALGCVGKLPLSHPESDLAPCLRKKHVSELISFVPASPKFLSAYAPYVDNVLLNNPKTLMESGGQSSSSSSQHFVQDQFLRAELLILFTTSEGVHELNDHELRAGFESDHRDKILRTLVRNVFNYHQQEILSIVRNEYTDWERPILHPIPLRDSTVEALSDCVAIGPCLQVAGIHAKRGAKTWVMHFSHVSKDAGGVGEESAGFERLGSMEGDIVPYVMGLPVTNNIPALGLNQHVSPFAALANFSKQDAFVAEMLLHYVANFVKSGDPNLNEPSALGLSSSSHHDPDHHWPSDDWVVLGPTSREQRDQRRRIQAPQPWESYEPVGQVYLSLGAKPRLRNHYRGHKMALWLNLIPQIHLPGGTDVTLNHHAFPDDNPNLYIGPVRPLSAYSLGEQGQSPGFGIVVAQPQPGGPQTASPGASLTTTECLESTESPLSQGTRHSVL</sequence>
<dbReference type="OrthoDB" id="3200163at2759"/>
<feature type="compositionally biased region" description="Low complexity" evidence="3">
    <location>
        <begin position="749"/>
        <end position="764"/>
    </location>
</feature>
<accession>A0A226D4D0</accession>
<organism evidence="5 6">
    <name type="scientific">Folsomia candida</name>
    <name type="common">Springtail</name>
    <dbReference type="NCBI Taxonomy" id="158441"/>
    <lineage>
        <taxon>Eukaryota</taxon>
        <taxon>Metazoa</taxon>
        <taxon>Ecdysozoa</taxon>
        <taxon>Arthropoda</taxon>
        <taxon>Hexapoda</taxon>
        <taxon>Collembola</taxon>
        <taxon>Entomobryomorpha</taxon>
        <taxon>Isotomoidea</taxon>
        <taxon>Isotomidae</taxon>
        <taxon>Proisotominae</taxon>
        <taxon>Folsomia</taxon>
    </lineage>
</organism>
<reference evidence="5 6" key="1">
    <citation type="submission" date="2015-12" db="EMBL/GenBank/DDBJ databases">
        <title>The genome of Folsomia candida.</title>
        <authorList>
            <person name="Faddeeva A."/>
            <person name="Derks M.F."/>
            <person name="Anvar Y."/>
            <person name="Smit S."/>
            <person name="Van Straalen N."/>
            <person name="Roelofs D."/>
        </authorList>
    </citation>
    <scope>NUCLEOTIDE SEQUENCE [LARGE SCALE GENOMIC DNA]</scope>
    <source>
        <strain evidence="5 6">VU population</strain>
        <tissue evidence="5">Whole body</tissue>
    </source>
</reference>
<comment type="similarity">
    <text evidence="1">Belongs to the type-B carboxylesterase/lipase family.</text>
</comment>
<keyword evidence="6" id="KW-1185">Reference proteome</keyword>
<dbReference type="PANTHER" id="PTHR43903">
    <property type="entry name" value="NEUROLIGIN"/>
    <property type="match status" value="1"/>
</dbReference>
<feature type="region of interest" description="Disordered" evidence="3">
    <location>
        <begin position="602"/>
        <end position="646"/>
    </location>
</feature>
<feature type="domain" description="Carboxylesterase type B" evidence="4">
    <location>
        <begin position="67"/>
        <end position="678"/>
    </location>
</feature>
<dbReference type="OMA" id="RDARYPM"/>
<dbReference type="InterPro" id="IPR029058">
    <property type="entry name" value="AB_hydrolase_fold"/>
</dbReference>
<evidence type="ECO:0000313" key="5">
    <source>
        <dbReference type="EMBL" id="OXA40089.1"/>
    </source>
</evidence>
<dbReference type="AlphaFoldDB" id="A0A226D4D0"/>
<feature type="compositionally biased region" description="Basic and acidic residues" evidence="3">
    <location>
        <begin position="611"/>
        <end position="621"/>
    </location>
</feature>
<evidence type="ECO:0000259" key="4">
    <source>
        <dbReference type="Pfam" id="PF00135"/>
    </source>
</evidence>
<evidence type="ECO:0000256" key="2">
    <source>
        <dbReference type="ARBA" id="ARBA00023180"/>
    </source>
</evidence>
<protein>
    <submittedName>
        <fullName evidence="5">Neuroligin-1</fullName>
    </submittedName>
</protein>
<evidence type="ECO:0000256" key="3">
    <source>
        <dbReference type="SAM" id="MobiDB-lite"/>
    </source>
</evidence>
<dbReference type="Proteomes" id="UP000198287">
    <property type="component" value="Unassembled WGS sequence"/>
</dbReference>
<dbReference type="Gene3D" id="3.40.50.1820">
    <property type="entry name" value="alpha/beta hydrolase"/>
    <property type="match status" value="1"/>
</dbReference>
<dbReference type="InterPro" id="IPR002018">
    <property type="entry name" value="CarbesteraseB"/>
</dbReference>
<dbReference type="EMBL" id="LNIX01000035">
    <property type="protein sequence ID" value="OXA40089.1"/>
    <property type="molecule type" value="Genomic_DNA"/>
</dbReference>
<feature type="region of interest" description="Disordered" evidence="3">
    <location>
        <begin position="735"/>
        <end position="772"/>
    </location>
</feature>
<comment type="caution">
    <text evidence="5">The sequence shown here is derived from an EMBL/GenBank/DDBJ whole genome shotgun (WGS) entry which is preliminary data.</text>
</comment>
<name>A0A226D4D0_FOLCA</name>
<proteinExistence type="inferred from homology"/>
<dbReference type="Pfam" id="PF00135">
    <property type="entry name" value="COesterase"/>
    <property type="match status" value="1"/>
</dbReference>
<dbReference type="InterPro" id="IPR051093">
    <property type="entry name" value="Neuroligin/BSAL"/>
</dbReference>